<comment type="caution">
    <text evidence="1">The sequence shown here is derived from an EMBL/GenBank/DDBJ whole genome shotgun (WGS) entry which is preliminary data.</text>
</comment>
<protein>
    <submittedName>
        <fullName evidence="1">Uncharacterized protein</fullName>
    </submittedName>
</protein>
<dbReference type="OrthoDB" id="5410741at2759"/>
<proteinExistence type="predicted"/>
<reference evidence="1" key="1">
    <citation type="journal article" date="2021" name="Nat. Commun.">
        <title>Genetic determinants of endophytism in the Arabidopsis root mycobiome.</title>
        <authorList>
            <person name="Mesny F."/>
            <person name="Miyauchi S."/>
            <person name="Thiergart T."/>
            <person name="Pickel B."/>
            <person name="Atanasova L."/>
            <person name="Karlsson M."/>
            <person name="Huettel B."/>
            <person name="Barry K.W."/>
            <person name="Haridas S."/>
            <person name="Chen C."/>
            <person name="Bauer D."/>
            <person name="Andreopoulos W."/>
            <person name="Pangilinan J."/>
            <person name="LaButti K."/>
            <person name="Riley R."/>
            <person name="Lipzen A."/>
            <person name="Clum A."/>
            <person name="Drula E."/>
            <person name="Henrissat B."/>
            <person name="Kohler A."/>
            <person name="Grigoriev I.V."/>
            <person name="Martin F.M."/>
            <person name="Hacquard S."/>
        </authorList>
    </citation>
    <scope>NUCLEOTIDE SEQUENCE</scope>
    <source>
        <strain evidence="1">MPI-SDFR-AT-0120</strain>
    </source>
</reference>
<dbReference type="AlphaFoldDB" id="A0A8K0R7T2"/>
<dbReference type="Proteomes" id="UP000813461">
    <property type="component" value="Unassembled WGS sequence"/>
</dbReference>
<organism evidence="1 2">
    <name type="scientific">Paraphoma chrysanthemicola</name>
    <dbReference type="NCBI Taxonomy" id="798071"/>
    <lineage>
        <taxon>Eukaryota</taxon>
        <taxon>Fungi</taxon>
        <taxon>Dikarya</taxon>
        <taxon>Ascomycota</taxon>
        <taxon>Pezizomycotina</taxon>
        <taxon>Dothideomycetes</taxon>
        <taxon>Pleosporomycetidae</taxon>
        <taxon>Pleosporales</taxon>
        <taxon>Pleosporineae</taxon>
        <taxon>Phaeosphaeriaceae</taxon>
        <taxon>Paraphoma</taxon>
    </lineage>
</organism>
<dbReference type="Gene3D" id="3.30.420.10">
    <property type="entry name" value="Ribonuclease H-like superfamily/Ribonuclease H"/>
    <property type="match status" value="1"/>
</dbReference>
<accession>A0A8K0R7T2</accession>
<sequence>MLRNTTPNHSLKPHIDSCKRARFFYAFDHKDDAGRVPARRLFEDFGLKKSTAYNLLNERQEFGRIYYTGDKRFLPIDGFWDGVQFTDEAHMALDDFPEEWILRVIGERYKPENLVEHTKKSANVVHFAAWINYYTKAEELTFYNDEYDDVELVKLPPKLRARPKTETPEDY</sequence>
<evidence type="ECO:0000313" key="2">
    <source>
        <dbReference type="Proteomes" id="UP000813461"/>
    </source>
</evidence>
<dbReference type="InterPro" id="IPR036397">
    <property type="entry name" value="RNaseH_sf"/>
</dbReference>
<keyword evidence="2" id="KW-1185">Reference proteome</keyword>
<dbReference type="GO" id="GO:0003676">
    <property type="term" value="F:nucleic acid binding"/>
    <property type="evidence" value="ECO:0007669"/>
    <property type="project" value="InterPro"/>
</dbReference>
<evidence type="ECO:0000313" key="1">
    <source>
        <dbReference type="EMBL" id="KAH7087528.1"/>
    </source>
</evidence>
<gene>
    <name evidence="1" type="ORF">FB567DRAFT_592207</name>
</gene>
<name>A0A8K0R7T2_9PLEO</name>
<dbReference type="EMBL" id="JAGMVJ010000009">
    <property type="protein sequence ID" value="KAH7087528.1"/>
    <property type="molecule type" value="Genomic_DNA"/>
</dbReference>